<feature type="binding site" evidence="19">
    <location>
        <position position="1065"/>
    </location>
    <ligand>
        <name>Mg(2+)</name>
        <dbReference type="ChEBI" id="CHEBI:18420"/>
        <label>1</label>
    </ligand>
</feature>
<keyword evidence="10 19" id="KW-0067">ATP-binding</keyword>
<gene>
    <name evidence="23" type="primary">lysX</name>
    <name evidence="19" type="synonym">lysS</name>
    <name evidence="23" type="ORF">GCM10022247_70270</name>
</gene>
<keyword evidence="9 19" id="KW-0547">Nucleotide-binding</keyword>
<evidence type="ECO:0000256" key="8">
    <source>
        <dbReference type="ARBA" id="ARBA00022723"/>
    </source>
</evidence>
<evidence type="ECO:0000256" key="17">
    <source>
        <dbReference type="ARBA" id="ARBA00047540"/>
    </source>
</evidence>
<comment type="subunit">
    <text evidence="19">Homodimer.</text>
</comment>
<name>A0ABP7U2N2_9PSEU</name>
<feature type="region of interest" description="Disordered" evidence="20">
    <location>
        <begin position="1"/>
        <end position="34"/>
    </location>
</feature>
<dbReference type="InterPro" id="IPR044136">
    <property type="entry name" value="Lys-tRNA-ligase_II_N"/>
</dbReference>
<dbReference type="EMBL" id="BAABAL010000026">
    <property type="protein sequence ID" value="GAA4034876.1"/>
    <property type="molecule type" value="Genomic_DNA"/>
</dbReference>
<dbReference type="SUPFAM" id="SSF55681">
    <property type="entry name" value="Class II aaRS and biotin synthetases"/>
    <property type="match status" value="1"/>
</dbReference>
<organism evidence="23 24">
    <name type="scientific">Allokutzneria multivorans</name>
    <dbReference type="NCBI Taxonomy" id="1142134"/>
    <lineage>
        <taxon>Bacteria</taxon>
        <taxon>Bacillati</taxon>
        <taxon>Actinomycetota</taxon>
        <taxon>Actinomycetes</taxon>
        <taxon>Pseudonocardiales</taxon>
        <taxon>Pseudonocardiaceae</taxon>
        <taxon>Allokutzneria</taxon>
    </lineage>
</organism>
<dbReference type="NCBIfam" id="TIGR00499">
    <property type="entry name" value="lysS_bact"/>
    <property type="match status" value="1"/>
</dbReference>
<accession>A0ABP7U2N2</accession>
<comment type="caution">
    <text evidence="23">The sequence shown here is derived from an EMBL/GenBank/DDBJ whole genome shotgun (WGS) entry which is preliminary data.</text>
</comment>
<dbReference type="Gene3D" id="2.40.50.140">
    <property type="entry name" value="Nucleic acid-binding proteins"/>
    <property type="match status" value="1"/>
</dbReference>
<dbReference type="InterPro" id="IPR045864">
    <property type="entry name" value="aa-tRNA-synth_II/BPL/LPL"/>
</dbReference>
<keyword evidence="15" id="KW-0511">Multifunctional enzyme</keyword>
<dbReference type="Proteomes" id="UP001501747">
    <property type="component" value="Unassembled WGS sequence"/>
</dbReference>
<feature type="transmembrane region" description="Helical" evidence="21">
    <location>
        <begin position="42"/>
        <end position="63"/>
    </location>
</feature>
<evidence type="ECO:0000256" key="21">
    <source>
        <dbReference type="SAM" id="Phobius"/>
    </source>
</evidence>
<protein>
    <recommendedName>
        <fullName evidence="19">Lysine--tRNA ligase</fullName>
        <ecNumber evidence="19">6.1.1.6</ecNumber>
    </recommendedName>
    <alternativeName>
        <fullName evidence="19">Lysyl-tRNA synthetase</fullName>
        <shortName evidence="19">LysRS</shortName>
    </alternativeName>
</protein>
<dbReference type="Pfam" id="PF09924">
    <property type="entry name" value="LPG_synthase_C"/>
    <property type="match status" value="1"/>
</dbReference>
<dbReference type="InterPro" id="IPR031553">
    <property type="entry name" value="tRNA-synt_2_TM"/>
</dbReference>
<keyword evidence="19" id="KW-0963">Cytoplasm</keyword>
<feature type="domain" description="Aminoacyl-transfer RNA synthetases class-II family profile" evidence="22">
    <location>
        <begin position="823"/>
        <end position="1145"/>
    </location>
</feature>
<keyword evidence="6" id="KW-0808">Transferase</keyword>
<dbReference type="HAMAP" id="MF_00252">
    <property type="entry name" value="Lys_tRNA_synth_class2"/>
    <property type="match status" value="1"/>
</dbReference>
<evidence type="ECO:0000259" key="22">
    <source>
        <dbReference type="PROSITE" id="PS50862"/>
    </source>
</evidence>
<dbReference type="InterPro" id="IPR024320">
    <property type="entry name" value="LPG_synthase_C"/>
</dbReference>
<evidence type="ECO:0000256" key="1">
    <source>
        <dbReference type="ARBA" id="ARBA00004651"/>
    </source>
</evidence>
<evidence type="ECO:0000313" key="24">
    <source>
        <dbReference type="Proteomes" id="UP001501747"/>
    </source>
</evidence>
<keyword evidence="24" id="KW-1185">Reference proteome</keyword>
<evidence type="ECO:0000256" key="13">
    <source>
        <dbReference type="ARBA" id="ARBA00023146"/>
    </source>
</evidence>
<keyword evidence="13 19" id="KW-0030">Aminoacyl-tRNA synthetase</keyword>
<feature type="transmembrane region" description="Helical" evidence="21">
    <location>
        <begin position="157"/>
        <end position="177"/>
    </location>
</feature>
<dbReference type="SUPFAM" id="SSF50249">
    <property type="entry name" value="Nucleic acid-binding proteins"/>
    <property type="match status" value="1"/>
</dbReference>
<dbReference type="InterPro" id="IPR002313">
    <property type="entry name" value="Lys-tRNA-ligase_II"/>
</dbReference>
<keyword evidence="21" id="KW-0472">Membrane</keyword>
<keyword evidence="5 19" id="KW-0436">Ligase</keyword>
<evidence type="ECO:0000256" key="15">
    <source>
        <dbReference type="ARBA" id="ARBA00023268"/>
    </source>
</evidence>
<dbReference type="GO" id="GO:0016874">
    <property type="term" value="F:ligase activity"/>
    <property type="evidence" value="ECO:0007669"/>
    <property type="project" value="UniProtKB-KW"/>
</dbReference>
<evidence type="ECO:0000313" key="23">
    <source>
        <dbReference type="EMBL" id="GAA4034876.1"/>
    </source>
</evidence>
<dbReference type="NCBIfam" id="NF002821">
    <property type="entry name" value="PRK02983.1"/>
    <property type="match status" value="1"/>
</dbReference>
<evidence type="ECO:0000256" key="20">
    <source>
        <dbReference type="SAM" id="MobiDB-lite"/>
    </source>
</evidence>
<dbReference type="RefSeq" id="WP_344885087.1">
    <property type="nucleotide sequence ID" value="NZ_BAABAL010000026.1"/>
</dbReference>
<proteinExistence type="inferred from homology"/>
<feature type="transmembrane region" description="Helical" evidence="21">
    <location>
        <begin position="189"/>
        <end position="212"/>
    </location>
</feature>
<dbReference type="InterPro" id="IPR004364">
    <property type="entry name" value="Aa-tRNA-synt_II"/>
</dbReference>
<dbReference type="CDD" id="cd04322">
    <property type="entry name" value="LysRS_N"/>
    <property type="match status" value="1"/>
</dbReference>
<dbReference type="EC" id="6.1.1.6" evidence="19"/>
<dbReference type="InterPro" id="IPR018149">
    <property type="entry name" value="Lys-tRNA-synth_II_C"/>
</dbReference>
<reference evidence="24" key="1">
    <citation type="journal article" date="2019" name="Int. J. Syst. Evol. Microbiol.">
        <title>The Global Catalogue of Microorganisms (GCM) 10K type strain sequencing project: providing services to taxonomists for standard genome sequencing and annotation.</title>
        <authorList>
            <consortium name="The Broad Institute Genomics Platform"/>
            <consortium name="The Broad Institute Genome Sequencing Center for Infectious Disease"/>
            <person name="Wu L."/>
            <person name="Ma J."/>
        </authorList>
    </citation>
    <scope>NUCLEOTIDE SEQUENCE [LARGE SCALE GENOMIC DNA]</scope>
    <source>
        <strain evidence="24">JCM 17342</strain>
    </source>
</reference>
<evidence type="ECO:0000256" key="9">
    <source>
        <dbReference type="ARBA" id="ARBA00022741"/>
    </source>
</evidence>
<evidence type="ECO:0000256" key="12">
    <source>
        <dbReference type="ARBA" id="ARBA00023098"/>
    </source>
</evidence>
<evidence type="ECO:0000256" key="14">
    <source>
        <dbReference type="ARBA" id="ARBA00023251"/>
    </source>
</evidence>
<comment type="similarity">
    <text evidence="19">Belongs to the class-II aminoacyl-tRNA synthetase family.</text>
</comment>
<keyword evidence="11 21" id="KW-1133">Transmembrane helix</keyword>
<keyword evidence="4" id="KW-1003">Cell membrane</keyword>
<feature type="transmembrane region" description="Helical" evidence="21">
    <location>
        <begin position="83"/>
        <end position="102"/>
    </location>
</feature>
<dbReference type="PRINTS" id="PR00982">
    <property type="entry name" value="TRNASYNTHLYS"/>
</dbReference>
<sequence>MGRESADNSAATGNRAAVTTAEKPQRGSRPPRHEVPAWKHTAATIIATVVELGALCSLVLLLLGDDYSDVGDAIRSVFDYTGLPVDANIFIVLVLVVLGAALRRRKRAALWVLVLFQVLYVVVYNAIVALIWLYLLAIGDATVSEEDLQELAVSDTLWDLVMANLVSIGIIVLLMVLRPAFPARLNEGAGWRALGSLAIGMVLVTLIGWGLAPFAASTPPGTLEQLLWSFSQVTGNWIPIDQIGIDQASSSWLTFLLDLGGTLVGAYALARFLRSARSKRLLSQEEELALRELLAEHGDGDSLGYFATRRDKSVVFAPSGRAAVTYRVIGGTCLASGDPIGDEDAWPAAINAWLAEAYSYGWVPGVLGASEEGAHAYTEAGLKALEIGDEAILDVRDFTLTGRERRGVRQAVSRVERAGYTSRVRRHGEIPDEEMDQLIAAARAWRGEATERGFSMALGRLGDPSDARCVMIEAYDADGALRGLLSFVPWGRTGLSMDLMRRDRAAENGLNEFMICELVEAGGRLGVQHISLNFAMFRAVFEEGARIGAGPVLRLWRWALSFASRFFQLESLYRSNAKYGPKWDPRFLCYRSARQLARVSLIAGVAEGFVPSRRALLRPSIARRELHTPEVAEAFVQQVHAIEERVREPKSSRRLPEQVRVRRDKLDRLRAEGVDAYPVGFTRGCSLGEVRERAGELAPDTRTGTRVSVAGRVVAKREVGRLCFAVLRDFTGELQLMLSEDQLGADRLTAWKAAIDLGDQVGVEGEVITSKRGELSVSVTEWMITAKCLHPLPDRRKGLADAEARVRRRYLDLVVNDEARTMLRARSTVVRTLRDSLHTRGFLEVETPMLQAVHGGATARPFVTHINAYDMRMYLRIAPELYLKRLCVAGVDRVFELNRNFRNEGADATHNPEFTMLEAYQSYADYNTMLHTVRELIQEAAVAAHGAQVARHVNPDGTVTEHDISGEWPVIGVHEALARRLGEDITPDTPFEDLRKHFDAAGVPFQDGWSRGKYVVEAFEHLVEGQTVRPTFYRDYPTDVSPLTRQHREDPRLAERWDLIAFGAEIATAYSELTDPVEQRDRLQSQSMKAASGDVEAMELDEDFLRALEYGMPPTGGLGLGVDRLLMMLCGGTIRQTVLFPFVRPEGSSV</sequence>
<dbReference type="NCBIfam" id="NF001756">
    <property type="entry name" value="PRK00484.1"/>
    <property type="match status" value="1"/>
</dbReference>
<evidence type="ECO:0000256" key="18">
    <source>
        <dbReference type="ARBA" id="ARBA00048573"/>
    </source>
</evidence>
<evidence type="ECO:0000256" key="6">
    <source>
        <dbReference type="ARBA" id="ARBA00022679"/>
    </source>
</evidence>
<feature type="binding site" evidence="19">
    <location>
        <position position="1065"/>
    </location>
    <ligand>
        <name>Mg(2+)</name>
        <dbReference type="ChEBI" id="CHEBI:18420"/>
        <label>2</label>
    </ligand>
</feature>
<dbReference type="InterPro" id="IPR004365">
    <property type="entry name" value="NA-bd_OB_tRNA"/>
</dbReference>
<evidence type="ECO:0000256" key="10">
    <source>
        <dbReference type="ARBA" id="ARBA00022840"/>
    </source>
</evidence>
<keyword evidence="8 19" id="KW-0479">Metal-binding</keyword>
<dbReference type="PANTHER" id="PTHR42918">
    <property type="entry name" value="LYSYL-TRNA SYNTHETASE"/>
    <property type="match status" value="1"/>
</dbReference>
<dbReference type="InterPro" id="IPR006195">
    <property type="entry name" value="aa-tRNA-synth_II"/>
</dbReference>
<evidence type="ECO:0000256" key="11">
    <source>
        <dbReference type="ARBA" id="ARBA00022989"/>
    </source>
</evidence>
<feature type="binding site" evidence="19">
    <location>
        <position position="1058"/>
    </location>
    <ligand>
        <name>Mg(2+)</name>
        <dbReference type="ChEBI" id="CHEBI:18420"/>
        <label>1</label>
    </ligand>
</feature>
<dbReference type="Pfam" id="PF16995">
    <property type="entry name" value="tRNA-synt_2_TM"/>
    <property type="match status" value="1"/>
</dbReference>
<evidence type="ECO:0000256" key="7">
    <source>
        <dbReference type="ARBA" id="ARBA00022692"/>
    </source>
</evidence>
<evidence type="ECO:0000256" key="3">
    <source>
        <dbReference type="ARBA" id="ARBA00009968"/>
    </source>
</evidence>
<keyword evidence="12" id="KW-0443">Lipid metabolism</keyword>
<comment type="function">
    <text evidence="16">Catalyzes the production of L-lysyl-tRNA(Lys)transfer and the transfer of a lysyl group from L-lysyl-tRNA(Lys) to membrane-bound phosphatidylglycerol (PG), which produces lysylphosphatidylglycerol (LPG), one of the components of the bacterial membrane with a positive net charge. LPG synthesis contributes to the resistance to cationic antimicrobial peptides (CAMPs) and likely protects M.tuberculosis against the CAMPs produced by competiting microorganisms (bacteriocins). In fact, the modification of anionic phosphatidylglycerol with positively charged L-lysine results in repulsion of the peptides.</text>
</comment>
<comment type="subcellular location">
    <subcellularLocation>
        <location evidence="1">Cell membrane</location>
        <topology evidence="1">Multi-pass membrane protein</topology>
    </subcellularLocation>
    <subcellularLocation>
        <location evidence="19">Cytoplasm</location>
    </subcellularLocation>
</comment>
<evidence type="ECO:0000256" key="19">
    <source>
        <dbReference type="HAMAP-Rule" id="MF_00252"/>
    </source>
</evidence>
<dbReference type="Pfam" id="PF01336">
    <property type="entry name" value="tRNA_anti-codon"/>
    <property type="match status" value="1"/>
</dbReference>
<dbReference type="InterPro" id="IPR012340">
    <property type="entry name" value="NA-bd_OB-fold"/>
</dbReference>
<comment type="catalytic activity">
    <reaction evidence="17">
        <text>L-lysyl-tRNA(Lys) + a 1,2-diacyl-sn-glycero-3-phospho-(1'-sn-glycerol) = a 1,2-diacyl-sn-glycero-3-phospho-1'-(3'-O-L-lysyl)-sn-glycerol + tRNA(Lys)</text>
        <dbReference type="Rhea" id="RHEA:10668"/>
        <dbReference type="Rhea" id="RHEA-COMP:9696"/>
        <dbReference type="Rhea" id="RHEA-COMP:9697"/>
        <dbReference type="ChEBI" id="CHEBI:64716"/>
        <dbReference type="ChEBI" id="CHEBI:75792"/>
        <dbReference type="ChEBI" id="CHEBI:78442"/>
        <dbReference type="ChEBI" id="CHEBI:78529"/>
        <dbReference type="EC" id="2.3.2.3"/>
    </reaction>
</comment>
<dbReference type="Pfam" id="PF00152">
    <property type="entry name" value="tRNA-synt_2"/>
    <property type="match status" value="1"/>
</dbReference>
<evidence type="ECO:0000256" key="5">
    <source>
        <dbReference type="ARBA" id="ARBA00022598"/>
    </source>
</evidence>
<keyword evidence="14" id="KW-0046">Antibiotic resistance</keyword>
<dbReference type="PROSITE" id="PS50862">
    <property type="entry name" value="AA_TRNA_LIGASE_II"/>
    <property type="match status" value="1"/>
</dbReference>
<comment type="cofactor">
    <cofactor evidence="19">
        <name>Mg(2+)</name>
        <dbReference type="ChEBI" id="CHEBI:18420"/>
    </cofactor>
    <text evidence="19">Binds 3 Mg(2+) ions per subunit.</text>
</comment>
<feature type="transmembrane region" description="Helical" evidence="21">
    <location>
        <begin position="109"/>
        <end position="137"/>
    </location>
</feature>
<evidence type="ECO:0000256" key="2">
    <source>
        <dbReference type="ARBA" id="ARBA00005270"/>
    </source>
</evidence>
<evidence type="ECO:0000256" key="4">
    <source>
        <dbReference type="ARBA" id="ARBA00022475"/>
    </source>
</evidence>
<keyword evidence="19" id="KW-0460">Magnesium</keyword>
<keyword evidence="7 21" id="KW-0812">Transmembrane</keyword>
<dbReference type="PANTHER" id="PTHR42918:SF15">
    <property type="entry name" value="LYSINE--TRNA LIGASE, CHLOROPLASTIC_MITOCHONDRIAL"/>
    <property type="match status" value="1"/>
</dbReference>
<keyword evidence="19" id="KW-0648">Protein biosynthesis</keyword>
<comment type="similarity">
    <text evidence="3">In the C-terminal section; belongs to the class-II aminoacyl-tRNA synthetase family.</text>
</comment>
<comment type="catalytic activity">
    <reaction evidence="18 19">
        <text>tRNA(Lys) + L-lysine + ATP = L-lysyl-tRNA(Lys) + AMP + diphosphate</text>
        <dbReference type="Rhea" id="RHEA:20792"/>
        <dbReference type="Rhea" id="RHEA-COMP:9696"/>
        <dbReference type="Rhea" id="RHEA-COMP:9697"/>
        <dbReference type="ChEBI" id="CHEBI:30616"/>
        <dbReference type="ChEBI" id="CHEBI:32551"/>
        <dbReference type="ChEBI" id="CHEBI:33019"/>
        <dbReference type="ChEBI" id="CHEBI:78442"/>
        <dbReference type="ChEBI" id="CHEBI:78529"/>
        <dbReference type="ChEBI" id="CHEBI:456215"/>
        <dbReference type="EC" id="6.1.1.6"/>
    </reaction>
</comment>
<evidence type="ECO:0000256" key="16">
    <source>
        <dbReference type="ARBA" id="ARBA00024681"/>
    </source>
</evidence>
<dbReference type="Gene3D" id="3.30.930.10">
    <property type="entry name" value="Bira Bifunctional Protein, Domain 2"/>
    <property type="match status" value="1"/>
</dbReference>
<comment type="similarity">
    <text evidence="2">In the N-terminal section; belongs to the LPG synthetase family.</text>
</comment>